<reference evidence="5" key="1">
    <citation type="submission" date="2004-01" db="EMBL/GenBank/DDBJ databases">
        <title>Characterization of the insertion sites of marY1, the gypsy-type retrotransposon from the ectomycorrhizal basidiomycete Tricholoma matsutake strain Y1, in the genome the fungus based on the inter-retrotransposon amplified polymorphism analysis.</title>
        <authorList>
            <person name="Murata H."/>
        </authorList>
    </citation>
    <scope>NUCLEOTIDE SEQUENCE</scope>
</reference>
<feature type="region of interest" description="Disordered" evidence="3">
    <location>
        <begin position="16"/>
        <end position="35"/>
    </location>
</feature>
<protein>
    <submittedName>
        <fullName evidence="5">Polyprotein</fullName>
    </submittedName>
</protein>
<gene>
    <name evidence="5" type="primary">pol</name>
</gene>
<dbReference type="Gene3D" id="2.40.50.40">
    <property type="match status" value="1"/>
</dbReference>
<organism evidence="5">
    <name type="scientific">Tricholoma matsutake</name>
    <name type="common">Matsutake mushroom</name>
    <name type="synonym">Tricholoma nauseosum</name>
    <dbReference type="NCBI Taxonomy" id="40145"/>
    <lineage>
        <taxon>Eukaryota</taxon>
        <taxon>Fungi</taxon>
        <taxon>Dikarya</taxon>
        <taxon>Basidiomycota</taxon>
        <taxon>Agaricomycotina</taxon>
        <taxon>Agaricomycetes</taxon>
        <taxon>Agaricomycetidae</taxon>
        <taxon>Agaricales</taxon>
        <taxon>Tricholomatineae</taxon>
        <taxon>Tricholomataceae</taxon>
        <taxon>Tricholoma</taxon>
    </lineage>
</organism>
<keyword evidence="2" id="KW-0539">Nucleus</keyword>
<dbReference type="InterPro" id="IPR023780">
    <property type="entry name" value="Chromo_domain"/>
</dbReference>
<sequence>RLHPIFHVVKLLPAPPDPFPGRHSHPPPPPTVIEGEPQYEVESILDSRLRRGKLQYLVHWKGYGYEENSWVEESDVNAPQLIKEFHRRHTAAPCRIQVTDFGRIRFRMHRGDAS</sequence>
<dbReference type="GO" id="GO:0005634">
    <property type="term" value="C:nucleus"/>
    <property type="evidence" value="ECO:0007669"/>
    <property type="project" value="UniProtKB-SubCell"/>
</dbReference>
<evidence type="ECO:0000256" key="3">
    <source>
        <dbReference type="SAM" id="MobiDB-lite"/>
    </source>
</evidence>
<dbReference type="CDD" id="cd18975">
    <property type="entry name" value="CD_MarY1_POL_like"/>
    <property type="match status" value="1"/>
</dbReference>
<name>Q6BDL6_TRIMT</name>
<proteinExistence type="predicted"/>
<evidence type="ECO:0000256" key="2">
    <source>
        <dbReference type="ARBA" id="ARBA00023242"/>
    </source>
</evidence>
<dbReference type="Pfam" id="PF00385">
    <property type="entry name" value="Chromo"/>
    <property type="match status" value="1"/>
</dbReference>
<dbReference type="SUPFAM" id="SSF54160">
    <property type="entry name" value="Chromo domain-like"/>
    <property type="match status" value="1"/>
</dbReference>
<dbReference type="InterPro" id="IPR051219">
    <property type="entry name" value="Heterochromatin_chromo-domain"/>
</dbReference>
<accession>Q6BDL6</accession>
<dbReference type="InterPro" id="IPR016197">
    <property type="entry name" value="Chromo-like_dom_sf"/>
</dbReference>
<feature type="non-terminal residue" evidence="5">
    <location>
        <position position="1"/>
    </location>
</feature>
<feature type="non-terminal residue" evidence="5">
    <location>
        <position position="114"/>
    </location>
</feature>
<feature type="domain" description="Chromo" evidence="4">
    <location>
        <begin position="39"/>
        <end position="97"/>
    </location>
</feature>
<comment type="subcellular location">
    <subcellularLocation>
        <location evidence="1">Nucleus</location>
    </subcellularLocation>
</comment>
<dbReference type="GO" id="GO:0006338">
    <property type="term" value="P:chromatin remodeling"/>
    <property type="evidence" value="ECO:0007669"/>
    <property type="project" value="UniProtKB-ARBA"/>
</dbReference>
<evidence type="ECO:0000256" key="1">
    <source>
        <dbReference type="ARBA" id="ARBA00004123"/>
    </source>
</evidence>
<dbReference type="PANTHER" id="PTHR22812">
    <property type="entry name" value="CHROMOBOX PROTEIN"/>
    <property type="match status" value="1"/>
</dbReference>
<dbReference type="PROSITE" id="PS50013">
    <property type="entry name" value="CHROMO_2"/>
    <property type="match status" value="1"/>
</dbReference>
<dbReference type="AlphaFoldDB" id="Q6BDL6"/>
<dbReference type="SMART" id="SM00298">
    <property type="entry name" value="CHROMO"/>
    <property type="match status" value="1"/>
</dbReference>
<evidence type="ECO:0000259" key="4">
    <source>
        <dbReference type="PROSITE" id="PS50013"/>
    </source>
</evidence>
<evidence type="ECO:0000313" key="5">
    <source>
        <dbReference type="EMBL" id="BAD32664.1"/>
    </source>
</evidence>
<dbReference type="EMBL" id="AB160889">
    <property type="protein sequence ID" value="BAD32664.1"/>
    <property type="molecule type" value="Genomic_DNA"/>
</dbReference>
<dbReference type="InterPro" id="IPR000953">
    <property type="entry name" value="Chromo/chromo_shadow_dom"/>
</dbReference>